<dbReference type="PANTHER" id="PTHR33303">
    <property type="entry name" value="CYTOPLASMIC PROTEIN-RELATED"/>
    <property type="match status" value="1"/>
</dbReference>
<dbReference type="AlphaFoldDB" id="A0A3T0D527"/>
<name>A0A3T0D527_9FIRM</name>
<dbReference type="RefSeq" id="WP_127351659.1">
    <property type="nucleotide sequence ID" value="NZ_CP034791.1"/>
</dbReference>
<evidence type="ECO:0000313" key="2">
    <source>
        <dbReference type="EMBL" id="AZT90160.1"/>
    </source>
</evidence>
<dbReference type="InterPro" id="IPR003781">
    <property type="entry name" value="CoA-bd"/>
</dbReference>
<dbReference type="PANTHER" id="PTHR33303:SF2">
    <property type="entry name" value="COA-BINDING DOMAIN-CONTAINING PROTEIN"/>
    <property type="match status" value="1"/>
</dbReference>
<evidence type="ECO:0000313" key="3">
    <source>
        <dbReference type="Proteomes" id="UP000282930"/>
    </source>
</evidence>
<dbReference type="EMBL" id="CP034791">
    <property type="protein sequence ID" value="AZT90160.1"/>
    <property type="molecule type" value="Genomic_DNA"/>
</dbReference>
<dbReference type="SMART" id="SM00881">
    <property type="entry name" value="CoA_binding"/>
    <property type="match status" value="1"/>
</dbReference>
<organism evidence="2 3">
    <name type="scientific">Caldicellulosiruptor changbaiensis</name>
    <dbReference type="NCBI Taxonomy" id="1222016"/>
    <lineage>
        <taxon>Bacteria</taxon>
        <taxon>Bacillati</taxon>
        <taxon>Bacillota</taxon>
        <taxon>Bacillota incertae sedis</taxon>
        <taxon>Caldicellulosiruptorales</taxon>
        <taxon>Caldicellulosiruptoraceae</taxon>
        <taxon>Caldicellulosiruptor</taxon>
    </lineage>
</organism>
<dbReference type="InterPro" id="IPR036291">
    <property type="entry name" value="NAD(P)-bd_dom_sf"/>
</dbReference>
<feature type="domain" description="CoA-binding" evidence="1">
    <location>
        <begin position="8"/>
        <end position="100"/>
    </location>
</feature>
<accession>A0A3T0D527</accession>
<gene>
    <name evidence="2" type="ORF">ELD05_05595</name>
</gene>
<dbReference type="Pfam" id="PF13380">
    <property type="entry name" value="CoA_binding_2"/>
    <property type="match status" value="1"/>
</dbReference>
<dbReference type="SUPFAM" id="SSF51735">
    <property type="entry name" value="NAD(P)-binding Rossmann-fold domains"/>
    <property type="match status" value="1"/>
</dbReference>
<protein>
    <submittedName>
        <fullName evidence="2">CoA-binding protein</fullName>
    </submittedName>
</protein>
<proteinExistence type="predicted"/>
<dbReference type="KEGG" id="ccha:ELD05_05595"/>
<dbReference type="Proteomes" id="UP000282930">
    <property type="component" value="Chromosome"/>
</dbReference>
<evidence type="ECO:0000259" key="1">
    <source>
        <dbReference type="SMART" id="SM00881"/>
    </source>
</evidence>
<keyword evidence="3" id="KW-1185">Reference proteome</keyword>
<dbReference type="Gene3D" id="3.40.50.720">
    <property type="entry name" value="NAD(P)-binding Rossmann-like Domain"/>
    <property type="match status" value="1"/>
</dbReference>
<reference evidence="2 3" key="1">
    <citation type="submission" date="2018-12" db="EMBL/GenBank/DDBJ databases">
        <title>Genome sequence from the cellulolytic species, Caldicellulosiruptor changbaiensis.</title>
        <authorList>
            <person name="Blumer-Schuette S.E."/>
            <person name="Mendoza C."/>
        </authorList>
    </citation>
    <scope>NUCLEOTIDE SEQUENCE [LARGE SCALE GENOMIC DNA]</scope>
    <source>
        <strain evidence="2 3">CBS-Z</strain>
    </source>
</reference>
<sequence length="131" mass="14924">MEQVIENALKLKNWAVVGATPRKEKYGYLVFKRLMERGYNVFAVNPFYNEIEGHKVYKSLEEVSNNIECVSMIVSPDKGEKYVKEAAALGVKYIWFQPGAESIKLIDMCKELSLIPIYNACILVALNSLKK</sequence>